<dbReference type="Pfam" id="PF00266">
    <property type="entry name" value="Aminotran_5"/>
    <property type="match status" value="1"/>
</dbReference>
<evidence type="ECO:0000313" key="3">
    <source>
        <dbReference type="EMBL" id="KNC98161.1"/>
    </source>
</evidence>
<evidence type="ECO:0000313" key="4">
    <source>
        <dbReference type="Proteomes" id="UP000053201"/>
    </source>
</evidence>
<dbReference type="PANTHER" id="PTHR43092">
    <property type="entry name" value="L-CYSTEINE DESULFHYDRASE"/>
    <property type="match status" value="1"/>
</dbReference>
<gene>
    <name evidence="3" type="ORF">SPPG_06565</name>
</gene>
<accession>A0A0L0HB54</accession>
<name>A0A0L0HB54_SPIPD</name>
<dbReference type="FunCoup" id="A0A0L0HB54">
    <property type="interactions" value="13"/>
</dbReference>
<evidence type="ECO:0000259" key="2">
    <source>
        <dbReference type="Pfam" id="PF00266"/>
    </source>
</evidence>
<dbReference type="OrthoDB" id="5978656at2759"/>
<dbReference type="RefSeq" id="XP_016606201.1">
    <property type="nucleotide sequence ID" value="XM_016754766.1"/>
</dbReference>
<dbReference type="GeneID" id="27689858"/>
<dbReference type="AlphaFoldDB" id="A0A0L0HB54"/>
<dbReference type="EMBL" id="KQ257461">
    <property type="protein sequence ID" value="KNC98161.1"/>
    <property type="molecule type" value="Genomic_DNA"/>
</dbReference>
<sequence length="510" mass="57534">MSLYQQVAEWVRLPDPPCVKPGQVNLPVSGTSTEVYEAPPTPSFEQKWERHFASHTPPDFGHSILHKLFPTLVGDITAFDERDPDLGPSSDDLEGKAGTTFTFLAHGSYGATCRPVLDVLRKWQLRMEASPVRFFYDMLYPYIVRSVRLVSGLVGARPEDTVLVTNVEVGMNAVMRSLTFGPGDKIIAFDLTYTAVLYSAQHICDRTGAELLTFPMTFPVSPESVVADLRRFLEGYDQRRGTIRLAIFQHITSPTAILLPVRKLITSCREYNIPVMVDGAHSIGQIPMNLTELGADFYVTNTHKWLCNARGCALLWVHPQHHSRVYPLTTSWGHLNKESLQARFIWQGTADYSPFLSLYIAVKFYKWLGYDKVIQRNRRLASWCASLLAEAWGTEPLVAVAQNDEDSLDTKESKWETGMIGSMCCVKIPPANTDMHGIIDLHDELLDKFQIEIPVFSFQGHRYVRVSLHMYNDEKDCLALGRAVLIALGYPTTYNGYILLDKKEHALSKE</sequence>
<dbReference type="PANTHER" id="PTHR43092:SF2">
    <property type="entry name" value="HERCYNYLCYSTEINE SULFOXIDE LYASE"/>
    <property type="match status" value="1"/>
</dbReference>
<feature type="domain" description="Aminotransferase class V" evidence="2">
    <location>
        <begin position="149"/>
        <end position="398"/>
    </location>
</feature>
<dbReference type="SUPFAM" id="SSF53383">
    <property type="entry name" value="PLP-dependent transferases"/>
    <property type="match status" value="1"/>
</dbReference>
<dbReference type="OMA" id="EFAHHDG"/>
<keyword evidence="1" id="KW-0663">Pyridoxal phosphate</keyword>
<protein>
    <recommendedName>
        <fullName evidence="2">Aminotransferase class V domain-containing protein</fullName>
    </recommendedName>
</protein>
<evidence type="ECO:0000256" key="1">
    <source>
        <dbReference type="ARBA" id="ARBA00022898"/>
    </source>
</evidence>
<dbReference type="Gene3D" id="3.40.640.10">
    <property type="entry name" value="Type I PLP-dependent aspartate aminotransferase-like (Major domain)"/>
    <property type="match status" value="1"/>
</dbReference>
<dbReference type="STRING" id="645134.A0A0L0HB54"/>
<proteinExistence type="predicted"/>
<dbReference type="InterPro" id="IPR000192">
    <property type="entry name" value="Aminotrans_V_dom"/>
</dbReference>
<dbReference type="InParanoid" id="A0A0L0HB54"/>
<keyword evidence="4" id="KW-1185">Reference proteome</keyword>
<dbReference type="Proteomes" id="UP000053201">
    <property type="component" value="Unassembled WGS sequence"/>
</dbReference>
<dbReference type="InterPro" id="IPR015421">
    <property type="entry name" value="PyrdxlP-dep_Trfase_major"/>
</dbReference>
<reference evidence="3 4" key="1">
    <citation type="submission" date="2009-08" db="EMBL/GenBank/DDBJ databases">
        <title>The Genome Sequence of Spizellomyces punctatus strain DAOM BR117.</title>
        <authorList>
            <consortium name="The Broad Institute Genome Sequencing Platform"/>
            <person name="Russ C."/>
            <person name="Cuomo C."/>
            <person name="Shea T."/>
            <person name="Young S.K."/>
            <person name="Zeng Q."/>
            <person name="Koehrsen M."/>
            <person name="Haas B."/>
            <person name="Borodovsky M."/>
            <person name="Guigo R."/>
            <person name="Alvarado L."/>
            <person name="Berlin A."/>
            <person name="Bochicchio J."/>
            <person name="Borenstein D."/>
            <person name="Chapman S."/>
            <person name="Chen Z."/>
            <person name="Engels R."/>
            <person name="Freedman E."/>
            <person name="Gellesch M."/>
            <person name="Goldberg J."/>
            <person name="Griggs A."/>
            <person name="Gujja S."/>
            <person name="Heiman D."/>
            <person name="Hepburn T."/>
            <person name="Howarth C."/>
            <person name="Jen D."/>
            <person name="Larson L."/>
            <person name="Lewis B."/>
            <person name="Mehta T."/>
            <person name="Park D."/>
            <person name="Pearson M."/>
            <person name="Roberts A."/>
            <person name="Saif S."/>
            <person name="Shenoy N."/>
            <person name="Sisk P."/>
            <person name="Stolte C."/>
            <person name="Sykes S."/>
            <person name="Thomson T."/>
            <person name="Walk T."/>
            <person name="White J."/>
            <person name="Yandava C."/>
            <person name="Burger G."/>
            <person name="Gray M.W."/>
            <person name="Holland P.W.H."/>
            <person name="King N."/>
            <person name="Lang F.B.F."/>
            <person name="Roger A.J."/>
            <person name="Ruiz-Trillo I."/>
            <person name="Lander E."/>
            <person name="Nusbaum C."/>
        </authorList>
    </citation>
    <scope>NUCLEOTIDE SEQUENCE [LARGE SCALE GENOMIC DNA]</scope>
    <source>
        <strain evidence="3 4">DAOM BR117</strain>
    </source>
</reference>
<organism evidence="3 4">
    <name type="scientific">Spizellomyces punctatus (strain DAOM BR117)</name>
    <dbReference type="NCBI Taxonomy" id="645134"/>
    <lineage>
        <taxon>Eukaryota</taxon>
        <taxon>Fungi</taxon>
        <taxon>Fungi incertae sedis</taxon>
        <taxon>Chytridiomycota</taxon>
        <taxon>Chytridiomycota incertae sedis</taxon>
        <taxon>Chytridiomycetes</taxon>
        <taxon>Spizellomycetales</taxon>
        <taxon>Spizellomycetaceae</taxon>
        <taxon>Spizellomyces</taxon>
    </lineage>
</organism>
<dbReference type="InterPro" id="IPR015422">
    <property type="entry name" value="PyrdxlP-dep_Trfase_small"/>
</dbReference>
<dbReference type="VEuPathDB" id="FungiDB:SPPG_06565"/>
<dbReference type="eggNOG" id="KOG1549">
    <property type="taxonomic scope" value="Eukaryota"/>
</dbReference>
<dbReference type="InterPro" id="IPR015424">
    <property type="entry name" value="PyrdxlP-dep_Trfase"/>
</dbReference>
<dbReference type="Gene3D" id="3.90.1150.10">
    <property type="entry name" value="Aspartate Aminotransferase, domain 1"/>
    <property type="match status" value="1"/>
</dbReference>